<evidence type="ECO:0000259" key="5">
    <source>
        <dbReference type="PROSITE" id="PS50075"/>
    </source>
</evidence>
<keyword evidence="1" id="KW-0596">Phosphopantetheine</keyword>
<dbReference type="Proteomes" id="UP000740605">
    <property type="component" value="Unassembled WGS sequence"/>
</dbReference>
<dbReference type="InterPro" id="IPR042099">
    <property type="entry name" value="ANL_N_sf"/>
</dbReference>
<feature type="transmembrane region" description="Helical" evidence="4">
    <location>
        <begin position="651"/>
        <end position="675"/>
    </location>
</feature>
<keyword evidence="4" id="KW-0472">Membrane</keyword>
<organism evidence="6 7">
    <name type="scientific">Microbacterium flavum</name>
    <dbReference type="NCBI Taxonomy" id="415216"/>
    <lineage>
        <taxon>Bacteria</taxon>
        <taxon>Bacillati</taxon>
        <taxon>Actinomycetota</taxon>
        <taxon>Actinomycetes</taxon>
        <taxon>Micrococcales</taxon>
        <taxon>Microbacteriaceae</taxon>
        <taxon>Microbacterium</taxon>
    </lineage>
</organism>
<dbReference type="InterPro" id="IPR036736">
    <property type="entry name" value="ACP-like_sf"/>
</dbReference>
<reference evidence="6 7" key="1">
    <citation type="submission" date="2021-03" db="EMBL/GenBank/DDBJ databases">
        <title>Microbacterium pauli sp. nov., isolated from microfiltered milk.</title>
        <authorList>
            <person name="Bellassi P."/>
            <person name="Fontana A."/>
            <person name="Callegari M.L."/>
            <person name="Lorenzo M."/>
            <person name="Cappa F."/>
        </authorList>
    </citation>
    <scope>NUCLEOTIDE SEQUENCE [LARGE SCALE GENOMIC DNA]</scope>
    <source>
        <strain evidence="6 7">DSM 18909</strain>
    </source>
</reference>
<sequence>MVSSTQGELDRRAEAPPARTLLDVLRETTARFPEASAIDDGSGALSYRELMARVGATAARLHAAGVRGGDRVGVRMPSGAKELYVGILGILAAGAAYVPVDADDPDERAALVFGEARVRGVITGAGEFTAADGVDDAPGGVGLFEGDAPHPSTHAIVAVPPPDPSSDAWVIFTSGSTGVPKGVAVSHRSAAAFVDAEARLFLQGAPLGPADRVLAGLSVAFDASCEEMWLAWRHGACLVPAPRALVRSGEDLGPWLLRQGITVVSTVPTLAAMWATSAIENVRLLIFGGEACPPELAARLVADGREVWNTYGPTEATVVACAALLDGIPPVRIGLPLEGWALAVVDGDGLPVAEGAVGELIIGGVGLARYLDPEKDAEKYAPMPTLGWDRAYRSGDLVRFETAGLVFQGRADDQVKVGGRRIELGEVENALQDLPGVTGAAAAVRTTEAGVPVLVGYLAAAPDFDRLSARAALAERLPAPLVPLLAVVAELPVRTSGKVDRAALPWPLPNVELPVSDMSPAEAWLAAQWQAVLGLPITDRKADFFDLGGGSLAAAQLVSRIRSRVPDFSVADIYDVPRLSTMAKAVGHALQDEDIAFHRPEPTPRRMQWLQVLLGAPLFVISGFRFTLYLLAGSAILRLFPGFDVLPEVPLGVLVLGLVLFATPFGRMGVAVLAARTLLAGLRPGDYPRGGGVHVRLWLAEQIADQVDAVGLSGAPWISYYARALGARIGRGVDLHALPPITGMLEIGDGAAIEPEVDLSGYWIDGDVVRIGGIRIGAEATVGSRSTLAPGTRIGRRADIAPGSAVFGRVRADQTWAGSPAERVGGAGARPGSGPDPWPAERAPAPTRWLWAYAASAVGLALLPLVAFAAGGLVVARGVAGADTLAAAFLGALAWLVPAVVVAGLVVAVTVVVAVRLLSIGLAEGVHPVRSRVGWQAWTIERLLDSARMILFPLYSSLFTPVWLRMLGARVGRDVEASTVLLIPSMTRIEDGAFLADDTMVASYELRGGWMRLGRVHIGKRAFLGNSGMAAPGHRVPRDGLVAVLSSAPAKAKPGSSWLGSPAVRLRRQSAEGDESRTYRPPAGLRVARALWELCRFVPVIVTCAIGLAVLFTLAAAIEAWGLGVAILLSGLVMLAAGAVAAAVTTAAKWLIVGPIRAGEQPLWSSFVWRTEVSDTFTEMVAAPWFARSAAGTPALAVWLRSLGSTIGRGVWCDSYWLPEPDLVTLGDGATVNRGCVVQTHLFHDRIMSMDTVELEAGATLGPHSVILPAASIGAHATVGPASLVMRGESVPVGSRWSGNPIGPWRAVKVRAYQSTS</sequence>
<dbReference type="InterPro" id="IPR020806">
    <property type="entry name" value="PKS_PP-bd"/>
</dbReference>
<dbReference type="PROSITE" id="PS00455">
    <property type="entry name" value="AMP_BINDING"/>
    <property type="match status" value="1"/>
</dbReference>
<dbReference type="Gene3D" id="2.160.10.10">
    <property type="entry name" value="Hexapeptide repeat proteins"/>
    <property type="match status" value="2"/>
</dbReference>
<feature type="transmembrane region" description="Helical" evidence="4">
    <location>
        <begin position="1124"/>
        <end position="1148"/>
    </location>
</feature>
<feature type="region of interest" description="Disordered" evidence="3">
    <location>
        <begin position="819"/>
        <end position="839"/>
    </location>
</feature>
<protein>
    <submittedName>
        <fullName evidence="6">Amino acid adenylation domain-containing protein</fullName>
    </submittedName>
</protein>
<dbReference type="Pfam" id="PF00550">
    <property type="entry name" value="PP-binding"/>
    <property type="match status" value="1"/>
</dbReference>
<dbReference type="InterPro" id="IPR020845">
    <property type="entry name" value="AMP-binding_CS"/>
</dbReference>
<evidence type="ECO:0000256" key="1">
    <source>
        <dbReference type="ARBA" id="ARBA00022450"/>
    </source>
</evidence>
<keyword evidence="4" id="KW-1133">Transmembrane helix</keyword>
<comment type="caution">
    <text evidence="6">The sequence shown here is derived from an EMBL/GenBank/DDBJ whole genome shotgun (WGS) entry which is preliminary data.</text>
</comment>
<keyword evidence="4" id="KW-0812">Transmembrane</keyword>
<dbReference type="Gene3D" id="3.30.300.30">
    <property type="match status" value="1"/>
</dbReference>
<dbReference type="Gene3D" id="1.10.1200.10">
    <property type="entry name" value="ACP-like"/>
    <property type="match status" value="1"/>
</dbReference>
<dbReference type="InterPro" id="IPR010071">
    <property type="entry name" value="AA_adenyl_dom"/>
</dbReference>
<evidence type="ECO:0000256" key="4">
    <source>
        <dbReference type="SAM" id="Phobius"/>
    </source>
</evidence>
<dbReference type="SUPFAM" id="SSF47336">
    <property type="entry name" value="ACP-like"/>
    <property type="match status" value="1"/>
</dbReference>
<feature type="transmembrane region" description="Helical" evidence="4">
    <location>
        <begin position="850"/>
        <end position="876"/>
    </location>
</feature>
<gene>
    <name evidence="6" type="ORF">J0P97_13380</name>
</gene>
<feature type="domain" description="Carrier" evidence="5">
    <location>
        <begin position="516"/>
        <end position="590"/>
    </location>
</feature>
<name>A0ABS5XWZ5_9MICO</name>
<dbReference type="NCBIfam" id="TIGR01733">
    <property type="entry name" value="AA-adenyl-dom"/>
    <property type="match status" value="1"/>
</dbReference>
<evidence type="ECO:0000313" key="6">
    <source>
        <dbReference type="EMBL" id="MBT8799052.1"/>
    </source>
</evidence>
<dbReference type="EMBL" id="JAFLHG010000013">
    <property type="protein sequence ID" value="MBT8799052.1"/>
    <property type="molecule type" value="Genomic_DNA"/>
</dbReference>
<dbReference type="PANTHER" id="PTHR45527:SF1">
    <property type="entry name" value="FATTY ACID SYNTHASE"/>
    <property type="match status" value="1"/>
</dbReference>
<dbReference type="InterPro" id="IPR009081">
    <property type="entry name" value="PP-bd_ACP"/>
</dbReference>
<dbReference type="InterPro" id="IPR012728">
    <property type="entry name" value="Pls/PosA_C"/>
</dbReference>
<dbReference type="SUPFAM" id="SSF56801">
    <property type="entry name" value="Acetyl-CoA synthetase-like"/>
    <property type="match status" value="1"/>
</dbReference>
<dbReference type="SMART" id="SM00823">
    <property type="entry name" value="PKS_PP"/>
    <property type="match status" value="1"/>
</dbReference>
<proteinExistence type="predicted"/>
<dbReference type="CDD" id="cd05930">
    <property type="entry name" value="A_NRPS"/>
    <property type="match status" value="1"/>
</dbReference>
<dbReference type="InterPro" id="IPR000873">
    <property type="entry name" value="AMP-dep_synth/lig_dom"/>
</dbReference>
<feature type="transmembrane region" description="Helical" evidence="4">
    <location>
        <begin position="609"/>
        <end position="631"/>
    </location>
</feature>
<evidence type="ECO:0000256" key="3">
    <source>
        <dbReference type="SAM" id="MobiDB-lite"/>
    </source>
</evidence>
<feature type="transmembrane region" description="Helical" evidence="4">
    <location>
        <begin position="1094"/>
        <end position="1118"/>
    </location>
</feature>
<evidence type="ECO:0000256" key="2">
    <source>
        <dbReference type="ARBA" id="ARBA00022553"/>
    </source>
</evidence>
<dbReference type="Gene3D" id="3.40.50.12780">
    <property type="entry name" value="N-terminal domain of ligase-like"/>
    <property type="match status" value="1"/>
</dbReference>
<dbReference type="PANTHER" id="PTHR45527">
    <property type="entry name" value="NONRIBOSOMAL PEPTIDE SYNTHETASE"/>
    <property type="match status" value="1"/>
</dbReference>
<feature type="transmembrane region" description="Helical" evidence="4">
    <location>
        <begin position="888"/>
        <end position="915"/>
    </location>
</feature>
<dbReference type="PROSITE" id="PS50075">
    <property type="entry name" value="CARRIER"/>
    <property type="match status" value="1"/>
</dbReference>
<accession>A0ABS5XWZ5</accession>
<keyword evidence="7" id="KW-1185">Reference proteome</keyword>
<dbReference type="Pfam" id="PF00501">
    <property type="entry name" value="AMP-binding"/>
    <property type="match status" value="1"/>
</dbReference>
<dbReference type="SUPFAM" id="SSF51161">
    <property type="entry name" value="Trimeric LpxA-like enzymes"/>
    <property type="match status" value="3"/>
</dbReference>
<dbReference type="InterPro" id="IPR045851">
    <property type="entry name" value="AMP-bd_C_sf"/>
</dbReference>
<dbReference type="NCBIfam" id="TIGR02353">
    <property type="entry name" value="NRPS_term_dom"/>
    <property type="match status" value="1"/>
</dbReference>
<evidence type="ECO:0000313" key="7">
    <source>
        <dbReference type="Proteomes" id="UP000740605"/>
    </source>
</evidence>
<dbReference type="InterPro" id="IPR011004">
    <property type="entry name" value="Trimer_LpxA-like_sf"/>
</dbReference>
<keyword evidence="2" id="KW-0597">Phosphoprotein</keyword>